<evidence type="ECO:0000256" key="1">
    <source>
        <dbReference type="ARBA" id="ARBA00004370"/>
    </source>
</evidence>
<feature type="region of interest" description="Disordered" evidence="5">
    <location>
        <begin position="42"/>
        <end position="63"/>
    </location>
</feature>
<dbReference type="InterPro" id="IPR008662">
    <property type="entry name" value="TOIP1/2"/>
</dbReference>
<sequence>MDNEELFEHNSSSENVNIEHKNNIKNRKHYLNQEEKEKFLKSQIKQETKKSVKQPRHAEKEDKFQKAPTTVKIYKILILLALFVPILGIFMNQNKFSIFMSTVAMDPGSAKIYVRTKLNDLKLIYKNQEDDLWNEILISIHMFVTNPTRPSIILLLGNEFQPLKCLATSLGNISSKVLDTDNVFLDPENFDDNTGIVIKSMQSQVQYKKVIIVWDLLNINVEALKAFHNFCDTINPLEKDVIYIISMIAENYENKITAIEFIETELWKKLSGKIKEDSIQPLITRITSGSVVFVNSEPTFTDC</sequence>
<dbReference type="CTD" id="40158"/>
<keyword evidence="4 6" id="KW-0472">Membrane</keyword>
<dbReference type="RefSeq" id="XP_011498614.1">
    <property type="nucleotide sequence ID" value="XM_011500312.1"/>
</dbReference>
<evidence type="ECO:0000256" key="2">
    <source>
        <dbReference type="ARBA" id="ARBA00022692"/>
    </source>
</evidence>
<dbReference type="AlphaFoldDB" id="A0AAJ7DW52"/>
<reference evidence="8" key="1">
    <citation type="submission" date="2025-08" db="UniProtKB">
        <authorList>
            <consortium name="RefSeq"/>
        </authorList>
    </citation>
    <scope>IDENTIFICATION</scope>
</reference>
<dbReference type="GO" id="GO:0001671">
    <property type="term" value="F:ATPase activator activity"/>
    <property type="evidence" value="ECO:0007669"/>
    <property type="project" value="InterPro"/>
</dbReference>
<feature type="region of interest" description="Disordered" evidence="5">
    <location>
        <begin position="1"/>
        <end position="29"/>
    </location>
</feature>
<dbReference type="Proteomes" id="UP000695007">
    <property type="component" value="Unplaced"/>
</dbReference>
<keyword evidence="7" id="KW-1185">Reference proteome</keyword>
<evidence type="ECO:0000313" key="8">
    <source>
        <dbReference type="RefSeq" id="XP_011498614.1"/>
    </source>
</evidence>
<dbReference type="GeneID" id="105362818"/>
<dbReference type="GO" id="GO:0016020">
    <property type="term" value="C:membrane"/>
    <property type="evidence" value="ECO:0007669"/>
    <property type="project" value="UniProtKB-SubCell"/>
</dbReference>
<dbReference type="PANTHER" id="PTHR18843">
    <property type="entry name" value="TORSIN-1A-INTERACTING PROTEIN"/>
    <property type="match status" value="1"/>
</dbReference>
<feature type="transmembrane region" description="Helical" evidence="6">
    <location>
        <begin position="73"/>
        <end position="91"/>
    </location>
</feature>
<dbReference type="Gene3D" id="3.40.50.12190">
    <property type="match status" value="1"/>
</dbReference>
<dbReference type="InterPro" id="IPR038599">
    <property type="entry name" value="LAP1C-like_C_sf"/>
</dbReference>
<evidence type="ECO:0000256" key="4">
    <source>
        <dbReference type="ARBA" id="ARBA00023136"/>
    </source>
</evidence>
<protein>
    <submittedName>
        <fullName evidence="8">Uncharacterized protein LOC105362818</fullName>
    </submittedName>
</protein>
<dbReference type="KEGG" id="csol:105362818"/>
<organism evidence="7 8">
    <name type="scientific">Ceratosolen solmsi marchali</name>
    <dbReference type="NCBI Taxonomy" id="326594"/>
    <lineage>
        <taxon>Eukaryota</taxon>
        <taxon>Metazoa</taxon>
        <taxon>Ecdysozoa</taxon>
        <taxon>Arthropoda</taxon>
        <taxon>Hexapoda</taxon>
        <taxon>Insecta</taxon>
        <taxon>Pterygota</taxon>
        <taxon>Neoptera</taxon>
        <taxon>Endopterygota</taxon>
        <taxon>Hymenoptera</taxon>
        <taxon>Apocrita</taxon>
        <taxon>Proctotrupomorpha</taxon>
        <taxon>Chalcidoidea</taxon>
        <taxon>Agaonidae</taxon>
        <taxon>Agaoninae</taxon>
        <taxon>Ceratosolen</taxon>
    </lineage>
</organism>
<name>A0AAJ7DW52_9HYME</name>
<evidence type="ECO:0000256" key="3">
    <source>
        <dbReference type="ARBA" id="ARBA00022989"/>
    </source>
</evidence>
<evidence type="ECO:0000256" key="5">
    <source>
        <dbReference type="SAM" id="MobiDB-lite"/>
    </source>
</evidence>
<dbReference type="GO" id="GO:0061024">
    <property type="term" value="P:membrane organization"/>
    <property type="evidence" value="ECO:0007669"/>
    <property type="project" value="TreeGrafter"/>
</dbReference>
<evidence type="ECO:0000313" key="7">
    <source>
        <dbReference type="Proteomes" id="UP000695007"/>
    </source>
</evidence>
<dbReference type="PANTHER" id="PTHR18843:SF7">
    <property type="entry name" value="LAMINA-ASSOCIATED POLYPEPTIDE 1B ISOFORM 1-RELATED"/>
    <property type="match status" value="1"/>
</dbReference>
<accession>A0AAJ7DW52</accession>
<comment type="subcellular location">
    <subcellularLocation>
        <location evidence="1">Membrane</location>
    </subcellularLocation>
</comment>
<gene>
    <name evidence="8" type="primary">LOC105362818</name>
</gene>
<evidence type="ECO:0000256" key="6">
    <source>
        <dbReference type="SAM" id="Phobius"/>
    </source>
</evidence>
<keyword evidence="3 6" id="KW-1133">Transmembrane helix</keyword>
<proteinExistence type="predicted"/>
<keyword evidence="2 6" id="KW-0812">Transmembrane</keyword>